<dbReference type="Pfam" id="PF06527">
    <property type="entry name" value="TniQ"/>
    <property type="match status" value="1"/>
</dbReference>
<dbReference type="EMBL" id="CATWFT010000011">
    <property type="protein sequence ID" value="CAJ0727658.1"/>
    <property type="molecule type" value="Genomic_DNA"/>
</dbReference>
<name>A0ABN9I2F6_RALPI</name>
<dbReference type="RefSeq" id="WP_080517505.1">
    <property type="nucleotide sequence ID" value="NZ_CATWFT010000011.1"/>
</dbReference>
<proteinExistence type="predicted"/>
<reference evidence="2 3" key="1">
    <citation type="submission" date="2023-07" db="EMBL/GenBank/DDBJ databases">
        <authorList>
            <person name="Peeters C."/>
        </authorList>
    </citation>
    <scope>NUCLEOTIDE SEQUENCE [LARGE SCALE GENOMIC DNA]</scope>
    <source>
        <strain evidence="2 3">R-38712</strain>
    </source>
</reference>
<sequence length="381" mass="42407">MDTPHTGHPGAICVRPIWTIPVDLQSDELLSSWLVRVALENGCDPLALTAALWPSRRAWSSDIDRYLPEFCQQVLVAKGGIDSNVIRGAMLVDVARCICDNVLPMHGRWPWILAVRARNRRRLGGLQFCPDCLAADQRPFFRRRWRFAWCAVCLRHGRLLLDHCPHCHAAIEPHRLTAELKSVAQCATCTALLTDAGQGAPAEPFAAQLQASTELALAGNGIEYANAHLSITEWFAILDTWLGLARRAALAKEQGLMRLVAMLGFPPLPWTETRTWESFDAAERAALLTVVGKLISLDASQLVASFLDAGLSRQAAFPRGVPPIPVMRDIAGALPDRLRHRRCSTRMRCDKKLPEPRSRREVARRMERLRRAVARVQAGAH</sequence>
<protein>
    <recommendedName>
        <fullName evidence="1">TniQ domain-containing protein</fullName>
    </recommendedName>
</protein>
<accession>A0ABN9I2F6</accession>
<keyword evidence="3" id="KW-1185">Reference proteome</keyword>
<evidence type="ECO:0000313" key="2">
    <source>
        <dbReference type="EMBL" id="CAJ0727658.1"/>
    </source>
</evidence>
<feature type="domain" description="TniQ" evidence="1">
    <location>
        <begin position="22"/>
        <end position="160"/>
    </location>
</feature>
<dbReference type="InterPro" id="IPR009492">
    <property type="entry name" value="TniQ"/>
</dbReference>
<evidence type="ECO:0000313" key="3">
    <source>
        <dbReference type="Proteomes" id="UP001189303"/>
    </source>
</evidence>
<organism evidence="2 3">
    <name type="scientific">Ralstonia pickettii</name>
    <name type="common">Burkholderia pickettii</name>
    <dbReference type="NCBI Taxonomy" id="329"/>
    <lineage>
        <taxon>Bacteria</taxon>
        <taxon>Pseudomonadati</taxon>
        <taxon>Pseudomonadota</taxon>
        <taxon>Betaproteobacteria</taxon>
        <taxon>Burkholderiales</taxon>
        <taxon>Burkholderiaceae</taxon>
        <taxon>Ralstonia</taxon>
    </lineage>
</organism>
<evidence type="ECO:0000259" key="1">
    <source>
        <dbReference type="Pfam" id="PF06527"/>
    </source>
</evidence>
<gene>
    <name evidence="2" type="ORF">R38712_03447</name>
</gene>
<dbReference type="Proteomes" id="UP001189303">
    <property type="component" value="Unassembled WGS sequence"/>
</dbReference>
<comment type="caution">
    <text evidence="2">The sequence shown here is derived from an EMBL/GenBank/DDBJ whole genome shotgun (WGS) entry which is preliminary data.</text>
</comment>